<evidence type="ECO:0000256" key="1">
    <source>
        <dbReference type="ARBA" id="ARBA00005964"/>
    </source>
</evidence>
<evidence type="ECO:0000256" key="3">
    <source>
        <dbReference type="RuleBase" id="RU361235"/>
    </source>
</evidence>
<dbReference type="Gene3D" id="3.40.50.1820">
    <property type="entry name" value="alpha/beta hydrolase"/>
    <property type="match status" value="1"/>
</dbReference>
<sequence length="541" mass="62019">MRVRMAFSRSFKLDLASLGVIEGISYVDPNTTSRVLCRYIGGLPYALPPVGPYRFKRPRPLPECYRYGTHANPGRFTGGCGVCPQPKEDPERWEEDCLQVNIWMPAGNPPEEGWPVLFFIHGGFLQWGTPNEGDHIAMLEETNFNAIIVKPAYRVNLFGFLASEELLAESPENPDLNVGFWDQRLALEWTYQNINHFGGNPKNITIAGYSAGAHSVFHQVSHELYYPFEPDKSIIRRAFMWSNGPGLQPHTLLERQQQFDELLSQLNIDKGLPPPQKMSLLRNLDVKTLQAANERMVLHEFRAVTDESFLASNLFANISNGDFARRMLAHKLELITGECRDEHFVYGAWRPPQSLTYRGVFDRLRADYPLAAVKVLMNLYSPDGQLPQLYEDWGDAFGHIYADMQIHDMERGFVDCLTHHGAGNLLKRYRVEWRAKCCEIDYPKEWGVTHGTDTAIWFWGEGMGPGLRDAEKPIVRNFVFNAMTDFVHGKEINQKWNTKETKEARRLKSNGEVDIWQDERWERGVELWQRLSDAGCLGHPT</sequence>
<dbReference type="InterPro" id="IPR029058">
    <property type="entry name" value="AB_hydrolase_fold"/>
</dbReference>
<keyword evidence="2 3" id="KW-0378">Hydrolase</keyword>
<reference evidence="7" key="2">
    <citation type="submission" date="2020-04" db="EMBL/GenBank/DDBJ databases">
        <authorList>
            <consortium name="NCBI Genome Project"/>
        </authorList>
    </citation>
    <scope>NUCLEOTIDE SEQUENCE</scope>
    <source>
        <strain evidence="7">CBS 304.34</strain>
    </source>
</reference>
<dbReference type="PANTHER" id="PTHR43142:SF4">
    <property type="entry name" value="CARBOXYLIC ESTER HYDROLASE"/>
    <property type="match status" value="1"/>
</dbReference>
<accession>A0A6A6YEH4</accession>
<gene>
    <name evidence="5 7" type="ORF">BDZ99DRAFT_500477</name>
</gene>
<name>A0A6A6YEH4_9PEZI</name>
<organism evidence="5">
    <name type="scientific">Mytilinidion resinicola</name>
    <dbReference type="NCBI Taxonomy" id="574789"/>
    <lineage>
        <taxon>Eukaryota</taxon>
        <taxon>Fungi</taxon>
        <taxon>Dikarya</taxon>
        <taxon>Ascomycota</taxon>
        <taxon>Pezizomycotina</taxon>
        <taxon>Dothideomycetes</taxon>
        <taxon>Pleosporomycetidae</taxon>
        <taxon>Mytilinidiales</taxon>
        <taxon>Mytilinidiaceae</taxon>
        <taxon>Mytilinidion</taxon>
    </lineage>
</organism>
<dbReference type="Pfam" id="PF00135">
    <property type="entry name" value="COesterase"/>
    <property type="match status" value="1"/>
</dbReference>
<dbReference type="OrthoDB" id="6846267at2759"/>
<evidence type="ECO:0000313" key="7">
    <source>
        <dbReference type="RefSeq" id="XP_033574185.1"/>
    </source>
</evidence>
<dbReference type="PROSITE" id="PS00122">
    <property type="entry name" value="CARBOXYLESTERASE_B_1"/>
    <property type="match status" value="1"/>
</dbReference>
<dbReference type="AlphaFoldDB" id="A0A6A6YEH4"/>
<evidence type="ECO:0000259" key="4">
    <source>
        <dbReference type="Pfam" id="PF00135"/>
    </source>
</evidence>
<reference evidence="5 7" key="1">
    <citation type="journal article" date="2020" name="Stud. Mycol.">
        <title>101 Dothideomycetes genomes: a test case for predicting lifestyles and emergence of pathogens.</title>
        <authorList>
            <person name="Haridas S."/>
            <person name="Albert R."/>
            <person name="Binder M."/>
            <person name="Bloem J."/>
            <person name="Labutti K."/>
            <person name="Salamov A."/>
            <person name="Andreopoulos B."/>
            <person name="Baker S."/>
            <person name="Barry K."/>
            <person name="Bills G."/>
            <person name="Bluhm B."/>
            <person name="Cannon C."/>
            <person name="Castanera R."/>
            <person name="Culley D."/>
            <person name="Daum C."/>
            <person name="Ezra D."/>
            <person name="Gonzalez J."/>
            <person name="Henrissat B."/>
            <person name="Kuo A."/>
            <person name="Liang C."/>
            <person name="Lipzen A."/>
            <person name="Lutzoni F."/>
            <person name="Magnuson J."/>
            <person name="Mondo S."/>
            <person name="Nolan M."/>
            <person name="Ohm R."/>
            <person name="Pangilinan J."/>
            <person name="Park H.-J."/>
            <person name="Ramirez L."/>
            <person name="Alfaro M."/>
            <person name="Sun H."/>
            <person name="Tritt A."/>
            <person name="Yoshinaga Y."/>
            <person name="Zwiers L.-H."/>
            <person name="Turgeon B."/>
            <person name="Goodwin S."/>
            <person name="Spatafora J."/>
            <person name="Crous P."/>
            <person name="Grigoriev I."/>
        </authorList>
    </citation>
    <scope>NUCLEOTIDE SEQUENCE</scope>
    <source>
        <strain evidence="5 7">CBS 304.34</strain>
    </source>
</reference>
<feature type="domain" description="Carboxylesterase type B" evidence="4">
    <location>
        <begin position="17"/>
        <end position="503"/>
    </location>
</feature>
<evidence type="ECO:0000313" key="5">
    <source>
        <dbReference type="EMBL" id="KAF2807221.1"/>
    </source>
</evidence>
<reference evidence="7" key="3">
    <citation type="submission" date="2025-04" db="UniProtKB">
        <authorList>
            <consortium name="RefSeq"/>
        </authorList>
    </citation>
    <scope>IDENTIFICATION</scope>
    <source>
        <strain evidence="7">CBS 304.34</strain>
    </source>
</reference>
<evidence type="ECO:0000256" key="2">
    <source>
        <dbReference type="ARBA" id="ARBA00022801"/>
    </source>
</evidence>
<keyword evidence="6" id="KW-1185">Reference proteome</keyword>
<evidence type="ECO:0000313" key="6">
    <source>
        <dbReference type="Proteomes" id="UP000504636"/>
    </source>
</evidence>
<dbReference type="InterPro" id="IPR002018">
    <property type="entry name" value="CarbesteraseB"/>
</dbReference>
<dbReference type="Proteomes" id="UP000504636">
    <property type="component" value="Unplaced"/>
</dbReference>
<dbReference type="PANTHER" id="PTHR43142">
    <property type="entry name" value="CARBOXYLIC ESTER HYDROLASE"/>
    <property type="match status" value="1"/>
</dbReference>
<dbReference type="InterPro" id="IPR019826">
    <property type="entry name" value="Carboxylesterase_B_AS"/>
</dbReference>
<dbReference type="SUPFAM" id="SSF53474">
    <property type="entry name" value="alpha/beta-Hydrolases"/>
    <property type="match status" value="1"/>
</dbReference>
<dbReference type="EC" id="3.1.1.-" evidence="3"/>
<comment type="similarity">
    <text evidence="1 3">Belongs to the type-B carboxylesterase/lipase family.</text>
</comment>
<protein>
    <recommendedName>
        <fullName evidence="3">Carboxylic ester hydrolase</fullName>
        <ecNumber evidence="3">3.1.1.-</ecNumber>
    </recommendedName>
</protein>
<dbReference type="GeneID" id="54464614"/>
<dbReference type="EMBL" id="MU003705">
    <property type="protein sequence ID" value="KAF2807221.1"/>
    <property type="molecule type" value="Genomic_DNA"/>
</dbReference>
<dbReference type="GO" id="GO:0016787">
    <property type="term" value="F:hydrolase activity"/>
    <property type="evidence" value="ECO:0007669"/>
    <property type="project" value="UniProtKB-KW"/>
</dbReference>
<proteinExistence type="inferred from homology"/>
<dbReference type="RefSeq" id="XP_033574185.1">
    <property type="nucleotide sequence ID" value="XM_033723721.1"/>
</dbReference>